<dbReference type="AlphaFoldDB" id="A0A7U9TJP8"/>
<protein>
    <recommendedName>
        <fullName evidence="1">Metallo-beta-lactamase domain-containing protein</fullName>
    </recommendedName>
</protein>
<reference evidence="2" key="1">
    <citation type="submission" date="2021-01" db="EMBL/GenBank/DDBJ databases">
        <title>Draft genome sequence of Acholeplasmataceae bacterium strain Mahy22.</title>
        <authorList>
            <person name="Watanabe M."/>
            <person name="Kojima H."/>
            <person name="Fukui M."/>
        </authorList>
    </citation>
    <scope>NUCLEOTIDE SEQUENCE</scope>
    <source>
        <strain evidence="2">Mahy22</strain>
    </source>
</reference>
<keyword evidence="3" id="KW-1185">Reference proteome</keyword>
<dbReference type="CDD" id="cd07713">
    <property type="entry name" value="DHPS-like_MBL-fold"/>
    <property type="match status" value="1"/>
</dbReference>
<dbReference type="PANTHER" id="PTHR13754">
    <property type="entry name" value="METALLO-BETA-LACTAMASE SUPERFAMILY PROTEIN"/>
    <property type="match status" value="1"/>
</dbReference>
<dbReference type="InterPro" id="IPR052926">
    <property type="entry name" value="Metallo-beta-lactamase_dom"/>
</dbReference>
<feature type="domain" description="Metallo-beta-lactamase" evidence="1">
    <location>
        <begin position="20"/>
        <end position="186"/>
    </location>
</feature>
<dbReference type="SMART" id="SM00849">
    <property type="entry name" value="Lactamase_B"/>
    <property type="match status" value="1"/>
</dbReference>
<dbReference type="RefSeq" id="WP_176239272.1">
    <property type="nucleotide sequence ID" value="NZ_AP024412.1"/>
</dbReference>
<evidence type="ECO:0000259" key="1">
    <source>
        <dbReference type="SMART" id="SM00849"/>
    </source>
</evidence>
<dbReference type="GO" id="GO:0016740">
    <property type="term" value="F:transferase activity"/>
    <property type="evidence" value="ECO:0007669"/>
    <property type="project" value="TreeGrafter"/>
</dbReference>
<name>A0A7U9TJP8_9MOLU</name>
<dbReference type="Gene3D" id="3.60.15.10">
    <property type="entry name" value="Ribonuclease Z/Hydroxyacylglutathione hydrolase-like"/>
    <property type="match status" value="1"/>
</dbReference>
<dbReference type="InterPro" id="IPR036866">
    <property type="entry name" value="RibonucZ/Hydroxyglut_hydro"/>
</dbReference>
<dbReference type="SUPFAM" id="SSF56281">
    <property type="entry name" value="Metallo-hydrolase/oxidoreductase"/>
    <property type="match status" value="1"/>
</dbReference>
<evidence type="ECO:0000313" key="3">
    <source>
        <dbReference type="Proteomes" id="UP000620133"/>
    </source>
</evidence>
<organism evidence="2 3">
    <name type="scientific">Mariniplasma anaerobium</name>
    <dbReference type="NCBI Taxonomy" id="2735436"/>
    <lineage>
        <taxon>Bacteria</taxon>
        <taxon>Bacillati</taxon>
        <taxon>Mycoplasmatota</taxon>
        <taxon>Mollicutes</taxon>
        <taxon>Acholeplasmatales</taxon>
        <taxon>Acholeplasmataceae</taxon>
        <taxon>Mariniplasma</taxon>
    </lineage>
</organism>
<dbReference type="Pfam" id="PF00753">
    <property type="entry name" value="Lactamase_B"/>
    <property type="match status" value="1"/>
</dbReference>
<sequence>MNIFCLIEDTQIDHKFGAEHGVSFYIETKQHKVLFDVGQSSLFISNAIHANIDLSLVDTLVISHGHYDHGGGLKDFLRINKHAKIYVQETIFNEFYSMRKLDEYTFIGLDPELFDEKRFIKLKGDFKIDDELMIIADIKNHSFFPNSNHTMFKKDKDEYVLDDFTHEHNLLVTEGQKVCLFAGCGHKGILNIIDQAQKHLTPKRISHVFGGFHLKSRFEAYQESSEHIDQIAMIMKKKHIDMYYTGHCTGSVAYDQMKKILDTRLAYFHPGTKIEL</sequence>
<dbReference type="InterPro" id="IPR041712">
    <property type="entry name" value="DHPS-like_MBL-fold"/>
</dbReference>
<dbReference type="KEGG" id="manr:MPAN_015190"/>
<gene>
    <name evidence="2" type="ORF">MPAN_015190</name>
</gene>
<evidence type="ECO:0000313" key="2">
    <source>
        <dbReference type="EMBL" id="BCR36626.1"/>
    </source>
</evidence>
<dbReference type="EMBL" id="AP024412">
    <property type="protein sequence ID" value="BCR36626.1"/>
    <property type="molecule type" value="Genomic_DNA"/>
</dbReference>
<dbReference type="PANTHER" id="PTHR13754:SF13">
    <property type="entry name" value="METALLO-BETA-LACTAMASE SUPERFAMILY PROTEIN (AFU_ORTHOLOGUE AFUA_3G07630)"/>
    <property type="match status" value="1"/>
</dbReference>
<accession>A0A7U9TJP8</accession>
<dbReference type="InterPro" id="IPR001279">
    <property type="entry name" value="Metallo-B-lactamas"/>
</dbReference>
<proteinExistence type="predicted"/>
<dbReference type="Proteomes" id="UP000620133">
    <property type="component" value="Chromosome"/>
</dbReference>